<organism evidence="2 3">
    <name type="scientific">[Clostridium] leptum CAG:27</name>
    <dbReference type="NCBI Taxonomy" id="1263068"/>
    <lineage>
        <taxon>Bacteria</taxon>
        <taxon>Bacillati</taxon>
        <taxon>Bacillota</taxon>
        <taxon>Clostridia</taxon>
        <taxon>Eubacteriales</taxon>
        <taxon>Oscillospiraceae</taxon>
        <taxon>Oscillospiraceae incertae sedis</taxon>
    </lineage>
</organism>
<gene>
    <name evidence="2" type="ORF">BN578_01688</name>
</gene>
<dbReference type="Gene3D" id="1.10.260.40">
    <property type="entry name" value="lambda repressor-like DNA-binding domains"/>
    <property type="match status" value="1"/>
</dbReference>
<dbReference type="Proteomes" id="UP000018168">
    <property type="component" value="Unassembled WGS sequence"/>
</dbReference>
<accession>R6P144</accession>
<evidence type="ECO:0000313" key="3">
    <source>
        <dbReference type="Proteomes" id="UP000018168"/>
    </source>
</evidence>
<dbReference type="EMBL" id="CBEP010000014">
    <property type="protein sequence ID" value="CDC03687.1"/>
    <property type="molecule type" value="Genomic_DNA"/>
</dbReference>
<sequence length="66" mass="7350">MKISRQKIEMLQATNKMTATKLAKLSGVSRQQISTIKQRGTCQPWTAQKLADAFGVLLESIIETEV</sequence>
<evidence type="ECO:0000313" key="2">
    <source>
        <dbReference type="EMBL" id="CDC03687.1"/>
    </source>
</evidence>
<protein>
    <recommendedName>
        <fullName evidence="1">HTH cro/C1-type domain-containing protein</fullName>
    </recommendedName>
</protein>
<reference evidence="2" key="1">
    <citation type="submission" date="2012-11" db="EMBL/GenBank/DDBJ databases">
        <title>Dependencies among metagenomic species, viruses, plasmids and units of genetic variation.</title>
        <authorList>
            <person name="Nielsen H.B."/>
            <person name="Almeida M."/>
            <person name="Juncker A.S."/>
            <person name="Rasmussen S."/>
            <person name="Li J."/>
            <person name="Sunagawa S."/>
            <person name="Plichta D."/>
            <person name="Gautier L."/>
            <person name="Le Chatelier E."/>
            <person name="Peletier E."/>
            <person name="Bonde I."/>
            <person name="Nielsen T."/>
            <person name="Manichanh C."/>
            <person name="Arumugam M."/>
            <person name="Batto J."/>
            <person name="Santos M.B.Q.D."/>
            <person name="Blom N."/>
            <person name="Borruel N."/>
            <person name="Burgdorf K.S."/>
            <person name="Boumezbeur F."/>
            <person name="Casellas F."/>
            <person name="Dore J."/>
            <person name="Guarner F."/>
            <person name="Hansen T."/>
            <person name="Hildebrand F."/>
            <person name="Kaas R.S."/>
            <person name="Kennedy S."/>
            <person name="Kristiansen K."/>
            <person name="Kultima J.R."/>
            <person name="Leonard P."/>
            <person name="Levenez F."/>
            <person name="Lund O."/>
            <person name="Moumen B."/>
            <person name="Le Paslier D."/>
            <person name="Pons N."/>
            <person name="Pedersen O."/>
            <person name="Prifti E."/>
            <person name="Qin J."/>
            <person name="Raes J."/>
            <person name="Tap J."/>
            <person name="Tims S."/>
            <person name="Ussery D.W."/>
            <person name="Yamada T."/>
            <person name="MetaHit consortium"/>
            <person name="Renault P."/>
            <person name="Sicheritz-Ponten T."/>
            <person name="Bork P."/>
            <person name="Wang J."/>
            <person name="Brunak S."/>
            <person name="Ehrlich S.D."/>
        </authorList>
    </citation>
    <scope>NUCLEOTIDE SEQUENCE [LARGE SCALE GENOMIC DNA]</scope>
</reference>
<dbReference type="InterPro" id="IPR010982">
    <property type="entry name" value="Lambda_DNA-bd_dom_sf"/>
</dbReference>
<dbReference type="GO" id="GO:0003677">
    <property type="term" value="F:DNA binding"/>
    <property type="evidence" value="ECO:0007669"/>
    <property type="project" value="InterPro"/>
</dbReference>
<dbReference type="SUPFAM" id="SSF47413">
    <property type="entry name" value="lambda repressor-like DNA-binding domains"/>
    <property type="match status" value="1"/>
</dbReference>
<feature type="domain" description="HTH cro/C1-type" evidence="1">
    <location>
        <begin position="15"/>
        <end position="61"/>
    </location>
</feature>
<name>R6P144_9FIRM</name>
<dbReference type="Pfam" id="PF13443">
    <property type="entry name" value="HTH_26"/>
    <property type="match status" value="1"/>
</dbReference>
<proteinExistence type="predicted"/>
<dbReference type="CDD" id="cd00093">
    <property type="entry name" value="HTH_XRE"/>
    <property type="match status" value="1"/>
</dbReference>
<evidence type="ECO:0000259" key="1">
    <source>
        <dbReference type="PROSITE" id="PS50943"/>
    </source>
</evidence>
<dbReference type="AlphaFoldDB" id="R6P144"/>
<dbReference type="InterPro" id="IPR001387">
    <property type="entry name" value="Cro/C1-type_HTH"/>
</dbReference>
<comment type="caution">
    <text evidence="2">The sequence shown here is derived from an EMBL/GenBank/DDBJ whole genome shotgun (WGS) entry which is preliminary data.</text>
</comment>
<dbReference type="PROSITE" id="PS50943">
    <property type="entry name" value="HTH_CROC1"/>
    <property type="match status" value="1"/>
</dbReference>